<name>A0ABN9SHM5_9DINO</name>
<evidence type="ECO:0000313" key="2">
    <source>
        <dbReference type="Proteomes" id="UP001189429"/>
    </source>
</evidence>
<evidence type="ECO:0000313" key="1">
    <source>
        <dbReference type="EMBL" id="CAK0831169.1"/>
    </source>
</evidence>
<protein>
    <submittedName>
        <fullName evidence="1">Uncharacterized protein</fullName>
    </submittedName>
</protein>
<sequence>MFTKDEVCQAEIGNAGQARVLFDKSQLSDPILVDRFCQKMWAFKADPTGQSIVTFGPPPKRPGKPWVSTTSWGVVQMVAPLVRLRHKGFALERLALLRNAWFAFASVLPAGYEPAADAPGAAPPPALRGWRARGASADAARVLAASRRLSARLRCTARAVGLISRQLVKADR</sequence>
<comment type="caution">
    <text evidence="1">The sequence shown here is derived from an EMBL/GenBank/DDBJ whole genome shotgun (WGS) entry which is preliminary data.</text>
</comment>
<dbReference type="Proteomes" id="UP001189429">
    <property type="component" value="Unassembled WGS sequence"/>
</dbReference>
<organism evidence="1 2">
    <name type="scientific">Prorocentrum cordatum</name>
    <dbReference type="NCBI Taxonomy" id="2364126"/>
    <lineage>
        <taxon>Eukaryota</taxon>
        <taxon>Sar</taxon>
        <taxon>Alveolata</taxon>
        <taxon>Dinophyceae</taxon>
        <taxon>Prorocentrales</taxon>
        <taxon>Prorocentraceae</taxon>
        <taxon>Prorocentrum</taxon>
    </lineage>
</organism>
<keyword evidence="2" id="KW-1185">Reference proteome</keyword>
<proteinExistence type="predicted"/>
<dbReference type="EMBL" id="CAUYUJ010011137">
    <property type="protein sequence ID" value="CAK0831169.1"/>
    <property type="molecule type" value="Genomic_DNA"/>
</dbReference>
<reference evidence="1" key="1">
    <citation type="submission" date="2023-10" db="EMBL/GenBank/DDBJ databases">
        <authorList>
            <person name="Chen Y."/>
            <person name="Shah S."/>
            <person name="Dougan E. K."/>
            <person name="Thang M."/>
            <person name="Chan C."/>
        </authorList>
    </citation>
    <scope>NUCLEOTIDE SEQUENCE [LARGE SCALE GENOMIC DNA]</scope>
</reference>
<accession>A0ABN9SHM5</accession>
<gene>
    <name evidence="1" type="ORF">PCOR1329_LOCUS29576</name>
</gene>